<gene>
    <name evidence="15" type="ORF">HD597_010750</name>
</gene>
<dbReference type="GO" id="GO:0000155">
    <property type="term" value="F:phosphorelay sensor kinase activity"/>
    <property type="evidence" value="ECO:0007669"/>
    <property type="project" value="InterPro"/>
</dbReference>
<dbReference type="Pfam" id="PF00512">
    <property type="entry name" value="HisKA"/>
    <property type="match status" value="1"/>
</dbReference>
<accession>A0A9X2K8J0</accession>
<evidence type="ECO:0000256" key="5">
    <source>
        <dbReference type="ARBA" id="ARBA00022553"/>
    </source>
</evidence>
<dbReference type="Gene3D" id="1.10.287.130">
    <property type="match status" value="1"/>
</dbReference>
<keyword evidence="6 15" id="KW-0808">Transferase</keyword>
<evidence type="ECO:0000256" key="11">
    <source>
        <dbReference type="ARBA" id="ARBA00023136"/>
    </source>
</evidence>
<dbReference type="InterPro" id="IPR004358">
    <property type="entry name" value="Sig_transdc_His_kin-like_C"/>
</dbReference>
<dbReference type="PROSITE" id="PS50885">
    <property type="entry name" value="HAMP"/>
    <property type="match status" value="1"/>
</dbReference>
<feature type="compositionally biased region" description="Gly residues" evidence="12">
    <location>
        <begin position="512"/>
        <end position="524"/>
    </location>
</feature>
<evidence type="ECO:0000259" key="13">
    <source>
        <dbReference type="PROSITE" id="PS50109"/>
    </source>
</evidence>
<dbReference type="CDD" id="cd06225">
    <property type="entry name" value="HAMP"/>
    <property type="match status" value="1"/>
</dbReference>
<dbReference type="InterPro" id="IPR003660">
    <property type="entry name" value="HAMP_dom"/>
</dbReference>
<dbReference type="InterPro" id="IPR003594">
    <property type="entry name" value="HATPase_dom"/>
</dbReference>
<reference evidence="15" key="1">
    <citation type="submission" date="2022-06" db="EMBL/GenBank/DDBJ databases">
        <title>Sequencing the genomes of 1000 actinobacteria strains.</title>
        <authorList>
            <person name="Klenk H.-P."/>
        </authorList>
    </citation>
    <scope>NUCLEOTIDE SEQUENCE</scope>
    <source>
        <strain evidence="15">DSM 46694</strain>
    </source>
</reference>
<evidence type="ECO:0000256" key="10">
    <source>
        <dbReference type="ARBA" id="ARBA00023012"/>
    </source>
</evidence>
<keyword evidence="11" id="KW-0472">Membrane</keyword>
<keyword evidence="10" id="KW-0902">Two-component regulatory system</keyword>
<comment type="catalytic activity">
    <reaction evidence="1">
        <text>ATP + protein L-histidine = ADP + protein N-phospho-L-histidine.</text>
        <dbReference type="EC" id="2.7.13.3"/>
    </reaction>
</comment>
<evidence type="ECO:0000256" key="4">
    <source>
        <dbReference type="ARBA" id="ARBA00012438"/>
    </source>
</evidence>
<comment type="cofactor">
    <cofactor evidence="2">
        <name>a divalent metal cation</name>
        <dbReference type="ChEBI" id="CHEBI:60240"/>
    </cofactor>
</comment>
<dbReference type="PRINTS" id="PR00344">
    <property type="entry name" value="BCTRLSENSOR"/>
</dbReference>
<dbReference type="SUPFAM" id="SSF47384">
    <property type="entry name" value="Homodimeric domain of signal transducing histidine kinase"/>
    <property type="match status" value="1"/>
</dbReference>
<dbReference type="Pfam" id="PF02518">
    <property type="entry name" value="HATPase_c"/>
    <property type="match status" value="1"/>
</dbReference>
<proteinExistence type="predicted"/>
<keyword evidence="5" id="KW-0597">Phosphoprotein</keyword>
<evidence type="ECO:0000313" key="16">
    <source>
        <dbReference type="Proteomes" id="UP001139648"/>
    </source>
</evidence>
<dbReference type="PROSITE" id="PS50109">
    <property type="entry name" value="HIS_KIN"/>
    <property type="match status" value="1"/>
</dbReference>
<dbReference type="InterPro" id="IPR036097">
    <property type="entry name" value="HisK_dim/P_sf"/>
</dbReference>
<evidence type="ECO:0000256" key="2">
    <source>
        <dbReference type="ARBA" id="ARBA00001968"/>
    </source>
</evidence>
<dbReference type="Proteomes" id="UP001139648">
    <property type="component" value="Unassembled WGS sequence"/>
</dbReference>
<evidence type="ECO:0000259" key="14">
    <source>
        <dbReference type="PROSITE" id="PS50885"/>
    </source>
</evidence>
<dbReference type="PANTHER" id="PTHR45436:SF5">
    <property type="entry name" value="SENSOR HISTIDINE KINASE TRCS"/>
    <property type="match status" value="1"/>
</dbReference>
<evidence type="ECO:0000313" key="15">
    <source>
        <dbReference type="EMBL" id="MCP2363730.1"/>
    </source>
</evidence>
<dbReference type="InterPro" id="IPR005467">
    <property type="entry name" value="His_kinase_dom"/>
</dbReference>
<dbReference type="InterPro" id="IPR003661">
    <property type="entry name" value="HisK_dim/P_dom"/>
</dbReference>
<evidence type="ECO:0000256" key="3">
    <source>
        <dbReference type="ARBA" id="ARBA00004236"/>
    </source>
</evidence>
<feature type="domain" description="Histidine kinase" evidence="13">
    <location>
        <begin position="256"/>
        <end position="470"/>
    </location>
</feature>
<evidence type="ECO:0000256" key="8">
    <source>
        <dbReference type="ARBA" id="ARBA00022777"/>
    </source>
</evidence>
<dbReference type="GO" id="GO:0005886">
    <property type="term" value="C:plasma membrane"/>
    <property type="evidence" value="ECO:0007669"/>
    <property type="project" value="UniProtKB-SubCell"/>
</dbReference>
<dbReference type="SMART" id="SM00388">
    <property type="entry name" value="HisKA"/>
    <property type="match status" value="1"/>
</dbReference>
<comment type="caution">
    <text evidence="15">The sequence shown here is derived from an EMBL/GenBank/DDBJ whole genome shotgun (WGS) entry which is preliminary data.</text>
</comment>
<keyword evidence="16" id="KW-1185">Reference proteome</keyword>
<dbReference type="CDD" id="cd00082">
    <property type="entry name" value="HisKA"/>
    <property type="match status" value="1"/>
</dbReference>
<dbReference type="EC" id="2.7.13.3" evidence="4"/>
<evidence type="ECO:0000256" key="7">
    <source>
        <dbReference type="ARBA" id="ARBA00022692"/>
    </source>
</evidence>
<organism evidence="15 16">
    <name type="scientific">Nonomuraea thailandensis</name>
    <dbReference type="NCBI Taxonomy" id="1188745"/>
    <lineage>
        <taxon>Bacteria</taxon>
        <taxon>Bacillati</taxon>
        <taxon>Actinomycetota</taxon>
        <taxon>Actinomycetes</taxon>
        <taxon>Streptosporangiales</taxon>
        <taxon>Streptosporangiaceae</taxon>
        <taxon>Nonomuraea</taxon>
    </lineage>
</organism>
<keyword evidence="9" id="KW-1133">Transmembrane helix</keyword>
<dbReference type="EMBL" id="JAMZEB010000002">
    <property type="protein sequence ID" value="MCP2363730.1"/>
    <property type="molecule type" value="Genomic_DNA"/>
</dbReference>
<dbReference type="SUPFAM" id="SSF55874">
    <property type="entry name" value="ATPase domain of HSP90 chaperone/DNA topoisomerase II/histidine kinase"/>
    <property type="match status" value="1"/>
</dbReference>
<dbReference type="PANTHER" id="PTHR45436">
    <property type="entry name" value="SENSOR HISTIDINE KINASE YKOH"/>
    <property type="match status" value="1"/>
</dbReference>
<evidence type="ECO:0000256" key="12">
    <source>
        <dbReference type="SAM" id="MobiDB-lite"/>
    </source>
</evidence>
<dbReference type="InterPro" id="IPR050428">
    <property type="entry name" value="TCS_sensor_his_kinase"/>
</dbReference>
<dbReference type="SMART" id="SM00304">
    <property type="entry name" value="HAMP"/>
    <property type="match status" value="1"/>
</dbReference>
<dbReference type="SMART" id="SM00387">
    <property type="entry name" value="HATPase_c"/>
    <property type="match status" value="1"/>
</dbReference>
<dbReference type="Gene3D" id="6.10.340.10">
    <property type="match status" value="1"/>
</dbReference>
<dbReference type="CDD" id="cd00075">
    <property type="entry name" value="HATPase"/>
    <property type="match status" value="1"/>
</dbReference>
<dbReference type="FunFam" id="3.30.565.10:FF:000006">
    <property type="entry name" value="Sensor histidine kinase WalK"/>
    <property type="match status" value="1"/>
</dbReference>
<protein>
    <recommendedName>
        <fullName evidence="4">histidine kinase</fullName>
        <ecNumber evidence="4">2.7.13.3</ecNumber>
    </recommendedName>
</protein>
<evidence type="ECO:0000256" key="6">
    <source>
        <dbReference type="ARBA" id="ARBA00022679"/>
    </source>
</evidence>
<comment type="subcellular location">
    <subcellularLocation>
        <location evidence="3">Cell membrane</location>
    </subcellularLocation>
</comment>
<dbReference type="Gene3D" id="3.30.565.10">
    <property type="entry name" value="Histidine kinase-like ATPase, C-terminal domain"/>
    <property type="match status" value="1"/>
</dbReference>
<sequence>MSLETKLVVSSIALLAVVSAVIATATTLFFNAFLTDRLDLQVHAAAHRSTRTAGPSNPPSEAGEVAFLLTPGQAMETFGARVRQGVIRRAAVLTDPGTVRDVPAPPAVTGVTGEPVTVGLGPLGDYRMVGALTRDGDMLVVGLPLTGVRTTLTRLVVVEAAVTLAGVALMAIACTLLVRRAVRPLGRLAATAARVSELPLATGDAVRLARVPEVDTDPRTEVGQVGGALNRMLGHVETAFAVRHESETRLRQFIADASHELRTPLASIVGYAQLTERSGEPHGPQTAHALGRIRSEAGRMTTLVADLLLLARLDAGRPLDRLAVDLSPVVVNAISDAYAAAPSHRWLVSLPDQPALVVGDTDRLHQVMTNLLANARTHTPPGTTVTTTVLLSPGRVSVRVADDGPGIPAHVLPRVFGRFARGDGSRSRLAGGSGLGLAIVSAVVAAHDGRVEVASVPGNTVFTLRLPAAREQVSPGQGGGSGEQVPPGQGGGSREQVPPGEGGASSGHEPGGDQGEPGGGHEAG</sequence>
<keyword evidence="8 15" id="KW-0418">Kinase</keyword>
<dbReference type="Pfam" id="PF00672">
    <property type="entry name" value="HAMP"/>
    <property type="match status" value="1"/>
</dbReference>
<dbReference type="InterPro" id="IPR036890">
    <property type="entry name" value="HATPase_C_sf"/>
</dbReference>
<keyword evidence="7" id="KW-0812">Transmembrane</keyword>
<evidence type="ECO:0000256" key="1">
    <source>
        <dbReference type="ARBA" id="ARBA00000085"/>
    </source>
</evidence>
<dbReference type="GO" id="GO:0005509">
    <property type="term" value="F:calcium ion binding"/>
    <property type="evidence" value="ECO:0007669"/>
    <property type="project" value="UniProtKB-ARBA"/>
</dbReference>
<feature type="compositionally biased region" description="Gly residues" evidence="12">
    <location>
        <begin position="476"/>
        <end position="493"/>
    </location>
</feature>
<evidence type="ECO:0000256" key="9">
    <source>
        <dbReference type="ARBA" id="ARBA00022989"/>
    </source>
</evidence>
<name>A0A9X2K8J0_9ACTN</name>
<dbReference type="RefSeq" id="WP_253755563.1">
    <property type="nucleotide sequence ID" value="NZ_BAABKA010000006.1"/>
</dbReference>
<feature type="domain" description="HAMP" evidence="14">
    <location>
        <begin position="179"/>
        <end position="241"/>
    </location>
</feature>
<dbReference type="FunFam" id="1.10.287.130:FF:000001">
    <property type="entry name" value="Two-component sensor histidine kinase"/>
    <property type="match status" value="1"/>
</dbReference>
<dbReference type="AlphaFoldDB" id="A0A9X2K8J0"/>
<feature type="region of interest" description="Disordered" evidence="12">
    <location>
        <begin position="472"/>
        <end position="524"/>
    </location>
</feature>